<gene>
    <name evidence="1" type="ORF">LCGC14_1752310</name>
</gene>
<dbReference type="InterPro" id="IPR036873">
    <property type="entry name" value="Rhodanese-like_dom_sf"/>
</dbReference>
<dbReference type="EMBL" id="LAZR01016176">
    <property type="protein sequence ID" value="KKM05617.1"/>
    <property type="molecule type" value="Genomic_DNA"/>
</dbReference>
<name>A0A0F9HQW2_9ZZZZ</name>
<evidence type="ECO:0008006" key="2">
    <source>
        <dbReference type="Google" id="ProtNLM"/>
    </source>
</evidence>
<protein>
    <recommendedName>
        <fullName evidence="2">Rhodanese domain-containing protein</fullName>
    </recommendedName>
</protein>
<sequence length="47" mass="5490">VYCVNLKCPASKNLYIHLKKLGYKNVLEYPFGIERWLESGNDIEMAE</sequence>
<reference evidence="1" key="1">
    <citation type="journal article" date="2015" name="Nature">
        <title>Complex archaea that bridge the gap between prokaryotes and eukaryotes.</title>
        <authorList>
            <person name="Spang A."/>
            <person name="Saw J.H."/>
            <person name="Jorgensen S.L."/>
            <person name="Zaremba-Niedzwiedzka K."/>
            <person name="Martijn J."/>
            <person name="Lind A.E."/>
            <person name="van Eijk R."/>
            <person name="Schleper C."/>
            <person name="Guy L."/>
            <person name="Ettema T.J."/>
        </authorList>
    </citation>
    <scope>NUCLEOTIDE SEQUENCE</scope>
</reference>
<evidence type="ECO:0000313" key="1">
    <source>
        <dbReference type="EMBL" id="KKM05617.1"/>
    </source>
</evidence>
<accession>A0A0F9HQW2</accession>
<dbReference type="SUPFAM" id="SSF52821">
    <property type="entry name" value="Rhodanese/Cell cycle control phosphatase"/>
    <property type="match status" value="1"/>
</dbReference>
<comment type="caution">
    <text evidence="1">The sequence shown here is derived from an EMBL/GenBank/DDBJ whole genome shotgun (WGS) entry which is preliminary data.</text>
</comment>
<organism evidence="1">
    <name type="scientific">marine sediment metagenome</name>
    <dbReference type="NCBI Taxonomy" id="412755"/>
    <lineage>
        <taxon>unclassified sequences</taxon>
        <taxon>metagenomes</taxon>
        <taxon>ecological metagenomes</taxon>
    </lineage>
</organism>
<dbReference type="AlphaFoldDB" id="A0A0F9HQW2"/>
<proteinExistence type="predicted"/>
<feature type="non-terminal residue" evidence="1">
    <location>
        <position position="1"/>
    </location>
</feature>